<evidence type="ECO:0000256" key="1">
    <source>
        <dbReference type="SAM" id="MobiDB-lite"/>
    </source>
</evidence>
<evidence type="ECO:0000313" key="3">
    <source>
        <dbReference type="Proteomes" id="UP001500928"/>
    </source>
</evidence>
<protein>
    <recommendedName>
        <fullName evidence="4">Polyketide cyclase / dehydrase and lipid transport</fullName>
    </recommendedName>
</protein>
<proteinExistence type="predicted"/>
<feature type="region of interest" description="Disordered" evidence="1">
    <location>
        <begin position="116"/>
        <end position="141"/>
    </location>
</feature>
<accession>A0ABP9CNR1</accession>
<name>A0ABP9CNR1_9PSEU</name>
<reference evidence="3" key="1">
    <citation type="journal article" date="2019" name="Int. J. Syst. Evol. Microbiol.">
        <title>The Global Catalogue of Microorganisms (GCM) 10K type strain sequencing project: providing services to taxonomists for standard genome sequencing and annotation.</title>
        <authorList>
            <consortium name="The Broad Institute Genomics Platform"/>
            <consortium name="The Broad Institute Genome Sequencing Center for Infectious Disease"/>
            <person name="Wu L."/>
            <person name="Ma J."/>
        </authorList>
    </citation>
    <scope>NUCLEOTIDE SEQUENCE [LARGE SCALE GENOMIC DNA]</scope>
    <source>
        <strain evidence="3">JCM 17979</strain>
    </source>
</reference>
<dbReference type="Proteomes" id="UP001500928">
    <property type="component" value="Unassembled WGS sequence"/>
</dbReference>
<sequence>MATVDVVDETFLAVPPERLAAEFADPEGWRDLWPDLALRVFADRGPQGVRWSVVGDAWRGSMEVWLEAVGDGTVLHYFLRVDPVGEALPRRAATREAVRRQRAAKAVAFGLKDRLEAGRPPGVPPAAWTAGRPGERPITSA</sequence>
<gene>
    <name evidence="2" type="ORF">GCM10023200_60030</name>
</gene>
<comment type="caution">
    <text evidence="2">The sequence shown here is derived from an EMBL/GenBank/DDBJ whole genome shotgun (WGS) entry which is preliminary data.</text>
</comment>
<dbReference type="EMBL" id="BAABHO010000096">
    <property type="protein sequence ID" value="GAA4814371.1"/>
    <property type="molecule type" value="Genomic_DNA"/>
</dbReference>
<organism evidence="2 3">
    <name type="scientific">Actinomycetospora chlora</name>
    <dbReference type="NCBI Taxonomy" id="663608"/>
    <lineage>
        <taxon>Bacteria</taxon>
        <taxon>Bacillati</taxon>
        <taxon>Actinomycetota</taxon>
        <taxon>Actinomycetes</taxon>
        <taxon>Pseudonocardiales</taxon>
        <taxon>Pseudonocardiaceae</taxon>
        <taxon>Actinomycetospora</taxon>
    </lineage>
</organism>
<evidence type="ECO:0008006" key="4">
    <source>
        <dbReference type="Google" id="ProtNLM"/>
    </source>
</evidence>
<dbReference type="SUPFAM" id="SSF55961">
    <property type="entry name" value="Bet v1-like"/>
    <property type="match status" value="1"/>
</dbReference>
<keyword evidence="3" id="KW-1185">Reference proteome</keyword>
<dbReference type="RefSeq" id="WP_345425287.1">
    <property type="nucleotide sequence ID" value="NZ_BAABHO010000096.1"/>
</dbReference>
<evidence type="ECO:0000313" key="2">
    <source>
        <dbReference type="EMBL" id="GAA4814371.1"/>
    </source>
</evidence>